<protein>
    <submittedName>
        <fullName evidence="5">Phosphatase</fullName>
    </submittedName>
</protein>
<dbReference type="OrthoDB" id="9800058at2"/>
<comment type="cofactor">
    <cofactor evidence="1">
        <name>Mg(2+)</name>
        <dbReference type="ChEBI" id="CHEBI:18420"/>
    </cofactor>
</comment>
<dbReference type="PANTHER" id="PTHR46193:SF10">
    <property type="entry name" value="6-PHOSPHOGLUCONATE PHOSPHATASE"/>
    <property type="match status" value="1"/>
</dbReference>
<dbReference type="Gene3D" id="1.10.150.240">
    <property type="entry name" value="Putative phosphatase, domain 2"/>
    <property type="match status" value="1"/>
</dbReference>
<evidence type="ECO:0000313" key="6">
    <source>
        <dbReference type="Proteomes" id="UP000234456"/>
    </source>
</evidence>
<accession>A0A2N4TTK9</accession>
<dbReference type="AlphaFoldDB" id="A0A2N4TTK9"/>
<organism evidence="5 6">
    <name type="scientific">Ralstonia pickettii</name>
    <name type="common">Burkholderia pickettii</name>
    <dbReference type="NCBI Taxonomy" id="329"/>
    <lineage>
        <taxon>Bacteria</taxon>
        <taxon>Pseudomonadati</taxon>
        <taxon>Pseudomonadota</taxon>
        <taxon>Betaproteobacteria</taxon>
        <taxon>Burkholderiales</taxon>
        <taxon>Burkholderiaceae</taxon>
        <taxon>Ralstonia</taxon>
    </lineage>
</organism>
<reference evidence="5 6" key="1">
    <citation type="submission" date="2017-12" db="EMBL/GenBank/DDBJ databases">
        <title>Draft genome sequence of Ralstonia pickettii 52.</title>
        <authorList>
            <person name="Zheng B."/>
        </authorList>
    </citation>
    <scope>NUCLEOTIDE SEQUENCE [LARGE SCALE GENOMIC DNA]</scope>
    <source>
        <strain evidence="5 6">52</strain>
    </source>
</reference>
<sequence length="238" mass="24727">MTPHANEYANARAPAYLICDCDGVLIDSESVALRALIRTLGPHVPHLSSAALEEVLEPRLGMNTMALLTELQSSIGFHLSDTQLAGVLADVEHDCATQSQPVPGIANLLAALPQPKAVASNSSRPRIEASLHRAGLLDVFGPHIYSAYETPRPKPAPDVYLAACAGLGASPAQCLVIEDSDTGVRAARAAGLTVFGFAGVAHMPAVATQRLLAAGARHVFTDTRALADALTSTLATPA</sequence>
<comment type="caution">
    <text evidence="5">The sequence shown here is derived from an EMBL/GenBank/DDBJ whole genome shotgun (WGS) entry which is preliminary data.</text>
</comment>
<dbReference type="PANTHER" id="PTHR46193">
    <property type="entry name" value="6-PHOSPHOGLUCONATE PHOSPHATASE"/>
    <property type="match status" value="1"/>
</dbReference>
<dbReference type="InterPro" id="IPR023198">
    <property type="entry name" value="PGP-like_dom2"/>
</dbReference>
<keyword evidence="4" id="KW-0460">Magnesium</keyword>
<dbReference type="RefSeq" id="WP_102066075.1">
    <property type="nucleotide sequence ID" value="NZ_PKQE01000002.1"/>
</dbReference>
<dbReference type="InterPro" id="IPR036412">
    <property type="entry name" value="HAD-like_sf"/>
</dbReference>
<dbReference type="Proteomes" id="UP000234456">
    <property type="component" value="Unassembled WGS sequence"/>
</dbReference>
<dbReference type="NCBIfam" id="TIGR01509">
    <property type="entry name" value="HAD-SF-IA-v3"/>
    <property type="match status" value="1"/>
</dbReference>
<evidence type="ECO:0000256" key="1">
    <source>
        <dbReference type="ARBA" id="ARBA00001946"/>
    </source>
</evidence>
<dbReference type="GO" id="GO:0046872">
    <property type="term" value="F:metal ion binding"/>
    <property type="evidence" value="ECO:0007669"/>
    <property type="project" value="UniProtKB-KW"/>
</dbReference>
<dbReference type="Gene3D" id="3.40.50.1000">
    <property type="entry name" value="HAD superfamily/HAD-like"/>
    <property type="match status" value="1"/>
</dbReference>
<dbReference type="GO" id="GO:0003824">
    <property type="term" value="F:catalytic activity"/>
    <property type="evidence" value="ECO:0007669"/>
    <property type="project" value="UniProtKB-ARBA"/>
</dbReference>
<comment type="similarity">
    <text evidence="2">Belongs to the HAD-like hydrolase superfamily. CbbY/CbbZ/Gph/YieH family.</text>
</comment>
<evidence type="ECO:0000256" key="3">
    <source>
        <dbReference type="ARBA" id="ARBA00022723"/>
    </source>
</evidence>
<dbReference type="SUPFAM" id="SSF56784">
    <property type="entry name" value="HAD-like"/>
    <property type="match status" value="1"/>
</dbReference>
<dbReference type="Pfam" id="PF00702">
    <property type="entry name" value="Hydrolase"/>
    <property type="match status" value="1"/>
</dbReference>
<dbReference type="SFLD" id="SFLDS00003">
    <property type="entry name" value="Haloacid_Dehalogenase"/>
    <property type="match status" value="1"/>
</dbReference>
<dbReference type="SFLD" id="SFLDG01129">
    <property type="entry name" value="C1.5:_HAD__Beta-PGM__Phosphata"/>
    <property type="match status" value="1"/>
</dbReference>
<dbReference type="EMBL" id="PKQE01000002">
    <property type="protein sequence ID" value="PLC43064.1"/>
    <property type="molecule type" value="Genomic_DNA"/>
</dbReference>
<proteinExistence type="inferred from homology"/>
<gene>
    <name evidence="5" type="ORF">C0Q88_14240</name>
</gene>
<dbReference type="InterPro" id="IPR051600">
    <property type="entry name" value="Beta-PGM-like"/>
</dbReference>
<dbReference type="InterPro" id="IPR006439">
    <property type="entry name" value="HAD-SF_hydro_IA"/>
</dbReference>
<evidence type="ECO:0000256" key="2">
    <source>
        <dbReference type="ARBA" id="ARBA00006171"/>
    </source>
</evidence>
<dbReference type="InterPro" id="IPR023214">
    <property type="entry name" value="HAD_sf"/>
</dbReference>
<keyword evidence="3" id="KW-0479">Metal-binding</keyword>
<name>A0A2N4TTK9_RALPI</name>
<evidence type="ECO:0000256" key="4">
    <source>
        <dbReference type="ARBA" id="ARBA00022842"/>
    </source>
</evidence>
<evidence type="ECO:0000313" key="5">
    <source>
        <dbReference type="EMBL" id="PLC43064.1"/>
    </source>
</evidence>